<dbReference type="PANTHER" id="PTHR35526">
    <property type="entry name" value="ANTI-SIGMA-F FACTOR RSBW-RELATED"/>
    <property type="match status" value="1"/>
</dbReference>
<evidence type="ECO:0000256" key="2">
    <source>
        <dbReference type="SAM" id="MobiDB-lite"/>
    </source>
</evidence>
<accession>A0ABW0YYU7</accession>
<keyword evidence="1" id="KW-0808">Transferase</keyword>
<organism evidence="4 5">
    <name type="scientific">Streptomyces gamaensis</name>
    <dbReference type="NCBI Taxonomy" id="1763542"/>
    <lineage>
        <taxon>Bacteria</taxon>
        <taxon>Bacillati</taxon>
        <taxon>Actinomycetota</taxon>
        <taxon>Actinomycetes</taxon>
        <taxon>Kitasatosporales</taxon>
        <taxon>Streptomycetaceae</taxon>
        <taxon>Streptomyces</taxon>
    </lineage>
</organism>
<keyword evidence="1" id="KW-0723">Serine/threonine-protein kinase</keyword>
<dbReference type="Proteomes" id="UP001596083">
    <property type="component" value="Unassembled WGS sequence"/>
</dbReference>
<dbReference type="GO" id="GO:0005524">
    <property type="term" value="F:ATP binding"/>
    <property type="evidence" value="ECO:0007669"/>
    <property type="project" value="UniProtKB-KW"/>
</dbReference>
<evidence type="ECO:0000313" key="4">
    <source>
        <dbReference type="EMBL" id="MFC5720003.1"/>
    </source>
</evidence>
<dbReference type="EMBL" id="JBHSPB010000004">
    <property type="protein sequence ID" value="MFC5720003.1"/>
    <property type="molecule type" value="Genomic_DNA"/>
</dbReference>
<protein>
    <submittedName>
        <fullName evidence="4">ATP-binding protein</fullName>
    </submittedName>
</protein>
<sequence length="155" mass="17141">MSGRTAQRTFRSTRSSISGARKHTESICRAWKVGTELTESAVLVVSELATNAVLHAKGIGEFFELRIRRRRGVLVLEVTDSSSQGPPQPGYPCPEFADESAFPQYDAGFDATDASRSGRGLRIVEYFADTWGVRQRANGPGKTVWAHLDTTRRRP</sequence>
<reference evidence="5" key="1">
    <citation type="journal article" date="2019" name="Int. J. Syst. Evol. Microbiol.">
        <title>The Global Catalogue of Microorganisms (GCM) 10K type strain sequencing project: providing services to taxonomists for standard genome sequencing and annotation.</title>
        <authorList>
            <consortium name="The Broad Institute Genomics Platform"/>
            <consortium name="The Broad Institute Genome Sequencing Center for Infectious Disease"/>
            <person name="Wu L."/>
            <person name="Ma J."/>
        </authorList>
    </citation>
    <scope>NUCLEOTIDE SEQUENCE [LARGE SCALE GENOMIC DNA]</scope>
    <source>
        <strain evidence="5">CGMCC 4.7304</strain>
    </source>
</reference>
<gene>
    <name evidence="4" type="ORF">ACFP1Z_07440</name>
</gene>
<comment type="caution">
    <text evidence="4">The sequence shown here is derived from an EMBL/GenBank/DDBJ whole genome shotgun (WGS) entry which is preliminary data.</text>
</comment>
<evidence type="ECO:0000259" key="3">
    <source>
        <dbReference type="Pfam" id="PF13581"/>
    </source>
</evidence>
<dbReference type="CDD" id="cd16936">
    <property type="entry name" value="HATPase_RsbW-like"/>
    <property type="match status" value="1"/>
</dbReference>
<dbReference type="Pfam" id="PF13581">
    <property type="entry name" value="HATPase_c_2"/>
    <property type="match status" value="1"/>
</dbReference>
<evidence type="ECO:0000313" key="5">
    <source>
        <dbReference type="Proteomes" id="UP001596083"/>
    </source>
</evidence>
<name>A0ABW0YYU7_9ACTN</name>
<dbReference type="Gene3D" id="3.30.565.10">
    <property type="entry name" value="Histidine kinase-like ATPase, C-terminal domain"/>
    <property type="match status" value="1"/>
</dbReference>
<dbReference type="InterPro" id="IPR003594">
    <property type="entry name" value="HATPase_dom"/>
</dbReference>
<dbReference type="SUPFAM" id="SSF55874">
    <property type="entry name" value="ATPase domain of HSP90 chaperone/DNA topoisomerase II/histidine kinase"/>
    <property type="match status" value="1"/>
</dbReference>
<keyword evidence="5" id="KW-1185">Reference proteome</keyword>
<keyword evidence="1" id="KW-0418">Kinase</keyword>
<keyword evidence="4" id="KW-0547">Nucleotide-binding</keyword>
<dbReference type="RefSeq" id="WP_390315112.1">
    <property type="nucleotide sequence ID" value="NZ_JBHSPB010000004.1"/>
</dbReference>
<dbReference type="PANTHER" id="PTHR35526:SF3">
    <property type="entry name" value="ANTI-SIGMA-F FACTOR RSBW"/>
    <property type="match status" value="1"/>
</dbReference>
<feature type="region of interest" description="Disordered" evidence="2">
    <location>
        <begin position="78"/>
        <end position="97"/>
    </location>
</feature>
<proteinExistence type="predicted"/>
<dbReference type="InterPro" id="IPR050267">
    <property type="entry name" value="Anti-sigma-factor_SerPK"/>
</dbReference>
<evidence type="ECO:0000256" key="1">
    <source>
        <dbReference type="ARBA" id="ARBA00022527"/>
    </source>
</evidence>
<feature type="domain" description="Histidine kinase/HSP90-like ATPase" evidence="3">
    <location>
        <begin position="12"/>
        <end position="146"/>
    </location>
</feature>
<dbReference type="InterPro" id="IPR036890">
    <property type="entry name" value="HATPase_C_sf"/>
</dbReference>
<keyword evidence="4" id="KW-0067">ATP-binding</keyword>